<sequence>MAAMLDERGGAIAEVVDPSIHVDPAEVVVATPFIAPNADPLIKEALVEMGEEYTTRSLVRTHPLLTHSDRADLTLTLCGHALPFSLALHQSDWRYEPDIEADEESPLYLLCESDTDVMQEVGWTREGKEDFARLGRKLIDLVWRCSEQYFHSLCGLFTAGQSWGGVGDQRIRDHIGNMSASIRQANREQANMSFLLPRIPPLSSLTSLTVEVVADVQQKQARLNSICAFISDRVCSPPSIDPHLASSAPLTSEQPPSSTLSPTAPRVKYTLTLNRDGWECTHADLQLPVSMKVWVTSPLSAPLVQLAAHSANPVVVDVDEDGGQSGEIVEGRRSFFGQLQAAIPDVEQSIIDEVHRWTGRMKLTEAIVSSFPPVVSIDSDRYLSCSFLFERMRWPCVAEVRLDGKDKVGRVEKVVLTSLVHFNLPPSSSSKSTVAGHALTMKEVVLNGQELMHDSEWSKEEYARSIRAVLEAAMDDLAADMK</sequence>
<protein>
    <submittedName>
        <fullName evidence="2">Uncharacterized protein</fullName>
    </submittedName>
</protein>
<name>A0A7S3G1L8_9EUKA</name>
<accession>A0A7S3G1L8</accession>
<reference evidence="2" key="1">
    <citation type="submission" date="2021-01" db="EMBL/GenBank/DDBJ databases">
        <authorList>
            <person name="Corre E."/>
            <person name="Pelletier E."/>
            <person name="Niang G."/>
            <person name="Scheremetjew M."/>
            <person name="Finn R."/>
            <person name="Kale V."/>
            <person name="Holt S."/>
            <person name="Cochrane G."/>
            <person name="Meng A."/>
            <person name="Brown T."/>
            <person name="Cohen L."/>
        </authorList>
    </citation>
    <scope>NUCLEOTIDE SEQUENCE</scope>
    <source>
        <strain evidence="2">NIES-2562</strain>
    </source>
</reference>
<dbReference type="EMBL" id="HBIB01009389">
    <property type="protein sequence ID" value="CAE0243741.1"/>
    <property type="molecule type" value="Transcribed_RNA"/>
</dbReference>
<evidence type="ECO:0000313" key="2">
    <source>
        <dbReference type="EMBL" id="CAE0243741.1"/>
    </source>
</evidence>
<feature type="compositionally biased region" description="Polar residues" evidence="1">
    <location>
        <begin position="248"/>
        <end position="262"/>
    </location>
</feature>
<evidence type="ECO:0000256" key="1">
    <source>
        <dbReference type="SAM" id="MobiDB-lite"/>
    </source>
</evidence>
<dbReference type="AlphaFoldDB" id="A0A7S3G1L8"/>
<proteinExistence type="predicted"/>
<gene>
    <name evidence="2" type="ORF">PBIL07802_LOCUS5910</name>
</gene>
<organism evidence="2">
    <name type="scientific">Palpitomonas bilix</name>
    <dbReference type="NCBI Taxonomy" id="652834"/>
    <lineage>
        <taxon>Eukaryota</taxon>
        <taxon>Eukaryota incertae sedis</taxon>
    </lineage>
</organism>
<feature type="region of interest" description="Disordered" evidence="1">
    <location>
        <begin position="245"/>
        <end position="264"/>
    </location>
</feature>